<protein>
    <submittedName>
        <fullName evidence="1">Uncharacterized protein</fullName>
    </submittedName>
</protein>
<name>A0A1W1ICU0_9LACT</name>
<dbReference type="Proteomes" id="UP000195985">
    <property type="component" value="Unassembled WGS sequence"/>
</dbReference>
<gene>
    <name evidence="1" type="ORF">TPAS_520</name>
</gene>
<accession>A0A1W1ICU0</accession>
<dbReference type="OrthoDB" id="9981636at2"/>
<dbReference type="AlphaFoldDB" id="A0A1W1ICU0"/>
<dbReference type="EMBL" id="FWEY01000001">
    <property type="protein sequence ID" value="SLM50848.1"/>
    <property type="molecule type" value="Genomic_DNA"/>
</dbReference>
<reference evidence="2" key="1">
    <citation type="submission" date="2016-04" db="EMBL/GenBank/DDBJ databases">
        <authorList>
            <person name="Strepis N."/>
        </authorList>
    </citation>
    <scope>NUCLEOTIDE SEQUENCE [LARGE SCALE GENOMIC DNA]</scope>
</reference>
<dbReference type="RefSeq" id="WP_086941720.1">
    <property type="nucleotide sequence ID" value="NZ_FONM01000003.1"/>
</dbReference>
<organism evidence="1 2">
    <name type="scientific">Trichococcus pasteurii</name>
    <dbReference type="NCBI Taxonomy" id="43064"/>
    <lineage>
        <taxon>Bacteria</taxon>
        <taxon>Bacillati</taxon>
        <taxon>Bacillota</taxon>
        <taxon>Bacilli</taxon>
        <taxon>Lactobacillales</taxon>
        <taxon>Carnobacteriaceae</taxon>
        <taxon>Trichococcus</taxon>
    </lineage>
</organism>
<evidence type="ECO:0000313" key="2">
    <source>
        <dbReference type="Proteomes" id="UP000195985"/>
    </source>
</evidence>
<sequence>MDYRTRKKLERLEEIAERVKENAYIVDLMDGGYSVLNVVKHKYLGEMSPKAFEAWMVTIKQKEPNSVIIIDDIPWD</sequence>
<proteinExistence type="predicted"/>
<evidence type="ECO:0000313" key="1">
    <source>
        <dbReference type="EMBL" id="SLM50848.1"/>
    </source>
</evidence>
<keyword evidence="2" id="KW-1185">Reference proteome</keyword>
<dbReference type="STRING" id="43064.SAMN04488086_10360"/>